<protein>
    <recommendedName>
        <fullName evidence="3">ethanolamine kinase</fullName>
        <ecNumber evidence="3">2.7.1.82</ecNumber>
    </recommendedName>
</protein>
<dbReference type="Gene3D" id="3.30.200.20">
    <property type="entry name" value="Phosphorylase Kinase, domain 1"/>
    <property type="match status" value="1"/>
</dbReference>
<dbReference type="EC" id="2.7.1.82" evidence="3"/>
<dbReference type="Gene3D" id="3.90.1200.10">
    <property type="match status" value="1"/>
</dbReference>
<name>A2EHB5_TRIV3</name>
<gene>
    <name evidence="4" type="ORF">TVAG_333190</name>
</gene>
<accession>A2EHB5</accession>
<dbReference type="FunCoup" id="A2EHB5">
    <property type="interactions" value="304"/>
</dbReference>
<evidence type="ECO:0000256" key="2">
    <source>
        <dbReference type="ARBA" id="ARBA00038211"/>
    </source>
</evidence>
<dbReference type="CDD" id="cd05157">
    <property type="entry name" value="ETNK_euk"/>
    <property type="match status" value="1"/>
</dbReference>
<dbReference type="AlphaFoldDB" id="A2EHB5"/>
<comment type="pathway">
    <text evidence="1">Phospholipid metabolism; phosphatidylethanolamine biosynthesis; phosphatidylethanolamine from ethanolamine: step 1/3.</text>
</comment>
<dbReference type="OMA" id="FALIPKY"/>
<dbReference type="STRING" id="5722.A2EHB5"/>
<dbReference type="SUPFAM" id="SSF56112">
    <property type="entry name" value="Protein kinase-like (PK-like)"/>
    <property type="match status" value="1"/>
</dbReference>
<dbReference type="GO" id="GO:0004305">
    <property type="term" value="F:ethanolamine kinase activity"/>
    <property type="evidence" value="ECO:0000318"/>
    <property type="project" value="GO_Central"/>
</dbReference>
<proteinExistence type="inferred from homology"/>
<dbReference type="OrthoDB" id="10267235at2759"/>
<comment type="similarity">
    <text evidence="2">Belongs to the choline/ethanolamine kinase family.</text>
</comment>
<dbReference type="RefSeq" id="XP_001320217.1">
    <property type="nucleotide sequence ID" value="XM_001320182.1"/>
</dbReference>
<keyword evidence="4" id="KW-0808">Transferase</keyword>
<evidence type="ECO:0000313" key="4">
    <source>
        <dbReference type="EMBL" id="EAY07994.1"/>
    </source>
</evidence>
<dbReference type="VEuPathDB" id="TrichDB:TVAGG3_0933980"/>
<reference evidence="4" key="2">
    <citation type="journal article" date="2007" name="Science">
        <title>Draft genome sequence of the sexually transmitted pathogen Trichomonas vaginalis.</title>
        <authorList>
            <person name="Carlton J.M."/>
            <person name="Hirt R.P."/>
            <person name="Silva J.C."/>
            <person name="Delcher A.L."/>
            <person name="Schatz M."/>
            <person name="Zhao Q."/>
            <person name="Wortman J.R."/>
            <person name="Bidwell S.L."/>
            <person name="Alsmark U.C.M."/>
            <person name="Besteiro S."/>
            <person name="Sicheritz-Ponten T."/>
            <person name="Noel C.J."/>
            <person name="Dacks J.B."/>
            <person name="Foster P.G."/>
            <person name="Simillion C."/>
            <person name="Van de Peer Y."/>
            <person name="Miranda-Saavedra D."/>
            <person name="Barton G.J."/>
            <person name="Westrop G.D."/>
            <person name="Mueller S."/>
            <person name="Dessi D."/>
            <person name="Fiori P.L."/>
            <person name="Ren Q."/>
            <person name="Paulsen I."/>
            <person name="Zhang H."/>
            <person name="Bastida-Corcuera F.D."/>
            <person name="Simoes-Barbosa A."/>
            <person name="Brown M.T."/>
            <person name="Hayes R.D."/>
            <person name="Mukherjee M."/>
            <person name="Okumura C.Y."/>
            <person name="Schneider R."/>
            <person name="Smith A.J."/>
            <person name="Vanacova S."/>
            <person name="Villalvazo M."/>
            <person name="Haas B.J."/>
            <person name="Pertea M."/>
            <person name="Feldblyum T.V."/>
            <person name="Utterback T.R."/>
            <person name="Shu C.L."/>
            <person name="Osoegawa K."/>
            <person name="de Jong P.J."/>
            <person name="Hrdy I."/>
            <person name="Horvathova L."/>
            <person name="Zubacova Z."/>
            <person name="Dolezal P."/>
            <person name="Malik S.B."/>
            <person name="Logsdon J.M. Jr."/>
            <person name="Henze K."/>
            <person name="Gupta A."/>
            <person name="Wang C.C."/>
            <person name="Dunne R.L."/>
            <person name="Upcroft J.A."/>
            <person name="Upcroft P."/>
            <person name="White O."/>
            <person name="Salzberg S.L."/>
            <person name="Tang P."/>
            <person name="Chiu C.-H."/>
            <person name="Lee Y.-S."/>
            <person name="Embley T.M."/>
            <person name="Coombs G.H."/>
            <person name="Mottram J.C."/>
            <person name="Tachezy J."/>
            <person name="Fraser-Liggett C.M."/>
            <person name="Johnson P.J."/>
        </authorList>
    </citation>
    <scope>NUCLEOTIDE SEQUENCE [LARGE SCALE GENOMIC DNA]</scope>
    <source>
        <strain evidence="4">G3</strain>
    </source>
</reference>
<keyword evidence="5" id="KW-1185">Reference proteome</keyword>
<sequence>MQHIANGMLFPNTGSEFEKIAFLIKLLDLKGDTSKITLKTMAGGITNSVYMLKTPTKKSIVRIYGNNTEQIIDRVSEQANIRKANLIKIYASFDNGMVCSFQEGRTIDVPMMSDPLISDKLARKLALLHKSTYFENNTKNIVFDRILNFINKTNPEFEKNGKKVDIEALLHTFSILKNEITALMRNRPLALTHNDLLSGNILWDGEDVGFVDYEYSGYTWPEYDIANHFLEWCGFELDLTRFPSYQQQIRFIKIYLTNLYGKEPEQKEVEQWQTRVDKLVHLSHLFWGSWAFFQAANSSVNFPYFEYGLWRIKLINFNLPLEEGHPLLKNQLVTVN</sequence>
<dbReference type="GO" id="GO:0005737">
    <property type="term" value="C:cytoplasm"/>
    <property type="evidence" value="ECO:0000318"/>
    <property type="project" value="GO_Central"/>
</dbReference>
<dbReference type="GO" id="GO:0006646">
    <property type="term" value="P:phosphatidylethanolamine biosynthetic process"/>
    <property type="evidence" value="ECO:0000318"/>
    <property type="project" value="GO_Central"/>
</dbReference>
<evidence type="ECO:0000313" key="5">
    <source>
        <dbReference type="Proteomes" id="UP000001542"/>
    </source>
</evidence>
<dbReference type="PANTHER" id="PTHR22603">
    <property type="entry name" value="CHOLINE/ETHANOALAMINE KINASE"/>
    <property type="match status" value="1"/>
</dbReference>
<dbReference type="PANTHER" id="PTHR22603:SF66">
    <property type="entry name" value="ETHANOLAMINE KINASE"/>
    <property type="match status" value="1"/>
</dbReference>
<dbReference type="Pfam" id="PF01633">
    <property type="entry name" value="Choline_kinase"/>
    <property type="match status" value="1"/>
</dbReference>
<dbReference type="eggNOG" id="KOG4720">
    <property type="taxonomic scope" value="Eukaryota"/>
</dbReference>
<dbReference type="InterPro" id="IPR011009">
    <property type="entry name" value="Kinase-like_dom_sf"/>
</dbReference>
<organism evidence="4 5">
    <name type="scientific">Trichomonas vaginalis (strain ATCC PRA-98 / G3)</name>
    <dbReference type="NCBI Taxonomy" id="412133"/>
    <lineage>
        <taxon>Eukaryota</taxon>
        <taxon>Metamonada</taxon>
        <taxon>Parabasalia</taxon>
        <taxon>Trichomonadida</taxon>
        <taxon>Trichomonadidae</taxon>
        <taxon>Trichomonas</taxon>
    </lineage>
</organism>
<dbReference type="Proteomes" id="UP000001542">
    <property type="component" value="Unassembled WGS sequence"/>
</dbReference>
<keyword evidence="4" id="KW-0418">Kinase</keyword>
<dbReference type="SMR" id="A2EHB5"/>
<dbReference type="KEGG" id="tva:4765890"/>
<evidence type="ECO:0000256" key="1">
    <source>
        <dbReference type="ARBA" id="ARBA00037883"/>
    </source>
</evidence>
<dbReference type="EMBL" id="DS113388">
    <property type="protein sequence ID" value="EAY07994.1"/>
    <property type="molecule type" value="Genomic_DNA"/>
</dbReference>
<dbReference type="VEuPathDB" id="TrichDB:TVAG_333190"/>
<reference evidence="4" key="1">
    <citation type="submission" date="2006-10" db="EMBL/GenBank/DDBJ databases">
        <authorList>
            <person name="Amadeo P."/>
            <person name="Zhao Q."/>
            <person name="Wortman J."/>
            <person name="Fraser-Liggett C."/>
            <person name="Carlton J."/>
        </authorList>
    </citation>
    <scope>NUCLEOTIDE SEQUENCE</scope>
    <source>
        <strain evidence="4">G3</strain>
    </source>
</reference>
<dbReference type="InParanoid" id="A2EHB5"/>
<evidence type="ECO:0000256" key="3">
    <source>
        <dbReference type="ARBA" id="ARBA00038874"/>
    </source>
</evidence>